<keyword evidence="2" id="KW-0547">Nucleotide-binding</keyword>
<accession>A0A2X3GRX6</accession>
<evidence type="ECO:0000256" key="3">
    <source>
        <dbReference type="ARBA" id="ARBA00022840"/>
    </source>
</evidence>
<gene>
    <name evidence="6" type="ORF">NCTC8849_03913</name>
    <name evidence="5" type="ORF">NCTC9601_06408</name>
</gene>
<proteinExistence type="predicted"/>
<dbReference type="AlphaFoldDB" id="A0A2X3GRX6"/>
<evidence type="ECO:0000313" key="6">
    <source>
        <dbReference type="EMBL" id="STT55304.1"/>
    </source>
</evidence>
<name>A0A2X3GRX6_KLEPN</name>
<dbReference type="GO" id="GO:0006418">
    <property type="term" value="P:tRNA aminoacylation for protein translation"/>
    <property type="evidence" value="ECO:0007669"/>
    <property type="project" value="InterPro"/>
</dbReference>
<keyword evidence="1" id="KW-0436">Ligase</keyword>
<dbReference type="GO" id="GO:0005524">
    <property type="term" value="F:ATP binding"/>
    <property type="evidence" value="ECO:0007669"/>
    <property type="project" value="UniProtKB-KW"/>
</dbReference>
<dbReference type="RefSeq" id="WP_420227976.1">
    <property type="nucleotide sequence ID" value="NZ_JAZBRL010000024.1"/>
</dbReference>
<dbReference type="InterPro" id="IPR009080">
    <property type="entry name" value="tRNAsynth_Ia_anticodon-bd"/>
</dbReference>
<keyword evidence="4 5" id="KW-0030">Aminoacyl-tRNA synthetase</keyword>
<dbReference type="EMBL" id="UGLC01000002">
    <property type="protein sequence ID" value="STT55304.1"/>
    <property type="molecule type" value="Genomic_DNA"/>
</dbReference>
<reference evidence="7 8" key="1">
    <citation type="submission" date="2018-06" db="EMBL/GenBank/DDBJ databases">
        <authorList>
            <consortium name="Pathogen Informatics"/>
            <person name="Doyle S."/>
        </authorList>
    </citation>
    <scope>NUCLEOTIDE SEQUENCE [LARGE SCALE GENOMIC DNA]</scope>
    <source>
        <strain evidence="6 8">NCTC8849</strain>
        <strain evidence="5 7">NCTC9601</strain>
    </source>
</reference>
<protein>
    <submittedName>
        <fullName evidence="5">Cysteinyl-tRNA synthetase</fullName>
    </submittedName>
</protein>
<dbReference type="EMBL" id="UASN01000023">
    <property type="protein sequence ID" value="SQC71208.1"/>
    <property type="molecule type" value="Genomic_DNA"/>
</dbReference>
<dbReference type="GO" id="GO:0004812">
    <property type="term" value="F:aminoacyl-tRNA ligase activity"/>
    <property type="evidence" value="ECO:0007669"/>
    <property type="project" value="UniProtKB-KW"/>
</dbReference>
<dbReference type="Gene3D" id="1.20.120.1910">
    <property type="entry name" value="Cysteine-tRNA ligase, C-terminal anti-codon recognition domain"/>
    <property type="match status" value="1"/>
</dbReference>
<sequence length="33" mass="3902">MGKWDKADRLRNELAEQGIDLEDVGENTSWRIR</sequence>
<evidence type="ECO:0000313" key="7">
    <source>
        <dbReference type="Proteomes" id="UP000251123"/>
    </source>
</evidence>
<dbReference type="Proteomes" id="UP000251123">
    <property type="component" value="Unassembled WGS sequence"/>
</dbReference>
<evidence type="ECO:0000313" key="5">
    <source>
        <dbReference type="EMBL" id="SQC71208.1"/>
    </source>
</evidence>
<dbReference type="SUPFAM" id="SSF47323">
    <property type="entry name" value="Anticodon-binding domain of a subclass of class I aminoacyl-tRNA synthetases"/>
    <property type="match status" value="1"/>
</dbReference>
<evidence type="ECO:0000256" key="2">
    <source>
        <dbReference type="ARBA" id="ARBA00022741"/>
    </source>
</evidence>
<organism evidence="5 7">
    <name type="scientific">Klebsiella pneumoniae</name>
    <dbReference type="NCBI Taxonomy" id="573"/>
    <lineage>
        <taxon>Bacteria</taxon>
        <taxon>Pseudomonadati</taxon>
        <taxon>Pseudomonadota</taxon>
        <taxon>Gammaproteobacteria</taxon>
        <taxon>Enterobacterales</taxon>
        <taxon>Enterobacteriaceae</taxon>
        <taxon>Klebsiella/Raoultella group</taxon>
        <taxon>Klebsiella</taxon>
        <taxon>Klebsiella pneumoniae complex</taxon>
    </lineage>
</organism>
<evidence type="ECO:0000256" key="1">
    <source>
        <dbReference type="ARBA" id="ARBA00022598"/>
    </source>
</evidence>
<keyword evidence="3" id="KW-0067">ATP-binding</keyword>
<dbReference type="Proteomes" id="UP000254799">
    <property type="component" value="Unassembled WGS sequence"/>
</dbReference>
<evidence type="ECO:0000256" key="4">
    <source>
        <dbReference type="ARBA" id="ARBA00023146"/>
    </source>
</evidence>
<evidence type="ECO:0000313" key="8">
    <source>
        <dbReference type="Proteomes" id="UP000254799"/>
    </source>
</evidence>